<sequence length="715" mass="79711">MNARDDKALASPSPTRPKAARAGQGARAPAPLFGTSTRTPTRSLAPVSAARKRKLHVGHFAFMRSVVQGLDPRESWERYFRVEGEATDQRTVRATIAWIRDEFAAAAKREDRFGTARLVRIDATRIADPSLELPSLEAFAEAHGLEDERQADQIAAYEAEYGRATQRLRRRARLIARQLEALRWLESLVAQSPKAGDSVAAWLNPTLASHLEAADIFTLAQLVERINGVGRRWHAGIKAMGEGKALRIVEWLREHQDSIALQLGRHVAMPRSKLYAQELQAVVLPATDIRPLEKFIVPAELDGSQGLYRRPQAQCLLKATNDYQAILAWLRSKHGLTPEQKAHLKARRRQRDTGVEQGIDWLQALSNTQRAYRKEAERFLLWAITHKGKALSSMSNEDCIEYREFLADPQPRSRWCGDRGRERWSPLWRPFEGPLSASAQRHAVTILKNLYGFLVDQNYLMGNPWSAVGVPRTSGPKVNAGRSFSLAQWQFIEGQLKMLPATSANQRLTFGLHLLYATGLRLSEVVAATVDDLQWVEYPADASDDQPMEGWLLRVIGKGQKEREVPLPADVVSELARYLVSRGLDADPEDIGNQGAFLLGKASDAAERAPGLSTGQVIDPSQGIAATTFYDQIKRFFEDCAGVLRGQGDARGAAQFTKASTHWMRHSHASHAIASGMPIEIAQQNLGHASLATTTVYVTTEKRRRMKAVDAFWKR</sequence>
<dbReference type="InterPro" id="IPR013762">
    <property type="entry name" value="Integrase-like_cat_sf"/>
</dbReference>
<feature type="compositionally biased region" description="Low complexity" evidence="6">
    <location>
        <begin position="20"/>
        <end position="31"/>
    </location>
</feature>
<evidence type="ECO:0000259" key="8">
    <source>
        <dbReference type="PROSITE" id="PS51900"/>
    </source>
</evidence>
<keyword evidence="3 5" id="KW-0238">DNA-binding</keyword>
<dbReference type="Pfam" id="PF00589">
    <property type="entry name" value="Phage_integrase"/>
    <property type="match status" value="1"/>
</dbReference>
<keyword evidence="10" id="KW-1185">Reference proteome</keyword>
<dbReference type="PANTHER" id="PTHR30349:SF41">
    <property type="entry name" value="INTEGRASE_RECOMBINASE PROTEIN MJ0367-RELATED"/>
    <property type="match status" value="1"/>
</dbReference>
<proteinExistence type="inferred from homology"/>
<evidence type="ECO:0000313" key="9">
    <source>
        <dbReference type="EMBL" id="GCL65528.1"/>
    </source>
</evidence>
<gene>
    <name evidence="9" type="ORF">AQPW35_46090</name>
</gene>
<dbReference type="InterPro" id="IPR050090">
    <property type="entry name" value="Tyrosine_recombinase_XerCD"/>
</dbReference>
<keyword evidence="4" id="KW-0233">DNA recombination</keyword>
<name>A0A480B3B0_9BURK</name>
<evidence type="ECO:0000256" key="2">
    <source>
        <dbReference type="ARBA" id="ARBA00022908"/>
    </source>
</evidence>
<dbReference type="GO" id="GO:0015074">
    <property type="term" value="P:DNA integration"/>
    <property type="evidence" value="ECO:0007669"/>
    <property type="project" value="UniProtKB-KW"/>
</dbReference>
<feature type="domain" description="Tyr recombinase" evidence="7">
    <location>
        <begin position="485"/>
        <end position="710"/>
    </location>
</feature>
<organism evidence="9 10">
    <name type="scientific">Pseudaquabacterium pictum</name>
    <dbReference type="NCBI Taxonomy" id="2315236"/>
    <lineage>
        <taxon>Bacteria</taxon>
        <taxon>Pseudomonadati</taxon>
        <taxon>Pseudomonadota</taxon>
        <taxon>Betaproteobacteria</taxon>
        <taxon>Burkholderiales</taxon>
        <taxon>Sphaerotilaceae</taxon>
        <taxon>Pseudaquabacterium</taxon>
    </lineage>
</organism>
<reference evidence="10" key="1">
    <citation type="submission" date="2019-03" db="EMBL/GenBank/DDBJ databases">
        <title>Aquabacterium pictum sp.nov., the first bacteriochlorophyll a-containing freshwater bacterium in the genus Aquabacterium of the class Betaproteobacteria.</title>
        <authorList>
            <person name="Hirose S."/>
            <person name="Tank M."/>
            <person name="Hara E."/>
            <person name="Tamaki H."/>
            <person name="Takaichi S."/>
            <person name="Haruta S."/>
            <person name="Hanada S."/>
        </authorList>
    </citation>
    <scope>NUCLEOTIDE SEQUENCE [LARGE SCALE GENOMIC DNA]</scope>
    <source>
        <strain evidence="10">W35</strain>
    </source>
</reference>
<dbReference type="InterPro" id="IPR002104">
    <property type="entry name" value="Integrase_catalytic"/>
</dbReference>
<evidence type="ECO:0000256" key="4">
    <source>
        <dbReference type="ARBA" id="ARBA00023172"/>
    </source>
</evidence>
<dbReference type="Pfam" id="PF12482">
    <property type="entry name" value="DUF3701"/>
    <property type="match status" value="1"/>
</dbReference>
<evidence type="ECO:0000259" key="7">
    <source>
        <dbReference type="PROSITE" id="PS51898"/>
    </source>
</evidence>
<dbReference type="InterPro" id="IPR022169">
    <property type="entry name" value="DUF3701"/>
</dbReference>
<dbReference type="Gene3D" id="1.10.150.130">
    <property type="match status" value="1"/>
</dbReference>
<dbReference type="GO" id="GO:0003677">
    <property type="term" value="F:DNA binding"/>
    <property type="evidence" value="ECO:0007669"/>
    <property type="project" value="UniProtKB-UniRule"/>
</dbReference>
<protein>
    <submittedName>
        <fullName evidence="9">Integrase</fullName>
    </submittedName>
</protein>
<dbReference type="PROSITE" id="PS51900">
    <property type="entry name" value="CB"/>
    <property type="match status" value="1"/>
</dbReference>
<dbReference type="PANTHER" id="PTHR30349">
    <property type="entry name" value="PHAGE INTEGRASE-RELATED"/>
    <property type="match status" value="1"/>
</dbReference>
<evidence type="ECO:0000313" key="10">
    <source>
        <dbReference type="Proteomes" id="UP000301751"/>
    </source>
</evidence>
<dbReference type="InterPro" id="IPR010998">
    <property type="entry name" value="Integrase_recombinase_N"/>
</dbReference>
<keyword evidence="2" id="KW-0229">DNA integration</keyword>
<dbReference type="InterPro" id="IPR011010">
    <property type="entry name" value="DNA_brk_join_enz"/>
</dbReference>
<dbReference type="Gene3D" id="1.10.443.10">
    <property type="entry name" value="Intergrase catalytic core"/>
    <property type="match status" value="1"/>
</dbReference>
<comment type="caution">
    <text evidence="9">The sequence shown here is derived from an EMBL/GenBank/DDBJ whole genome shotgun (WGS) entry which is preliminary data.</text>
</comment>
<comment type="similarity">
    <text evidence="1">Belongs to the 'phage' integrase family.</text>
</comment>
<evidence type="ECO:0000256" key="1">
    <source>
        <dbReference type="ARBA" id="ARBA00008857"/>
    </source>
</evidence>
<evidence type="ECO:0000256" key="6">
    <source>
        <dbReference type="SAM" id="MobiDB-lite"/>
    </source>
</evidence>
<dbReference type="EMBL" id="BJCL01000017">
    <property type="protein sequence ID" value="GCL65528.1"/>
    <property type="molecule type" value="Genomic_DNA"/>
</dbReference>
<dbReference type="GO" id="GO:0006310">
    <property type="term" value="P:DNA recombination"/>
    <property type="evidence" value="ECO:0007669"/>
    <property type="project" value="UniProtKB-KW"/>
</dbReference>
<dbReference type="InterPro" id="IPR044068">
    <property type="entry name" value="CB"/>
</dbReference>
<dbReference type="SUPFAM" id="SSF56349">
    <property type="entry name" value="DNA breaking-rejoining enzymes"/>
    <property type="match status" value="1"/>
</dbReference>
<dbReference type="CDD" id="cd00397">
    <property type="entry name" value="DNA_BRE_C"/>
    <property type="match status" value="1"/>
</dbReference>
<dbReference type="PROSITE" id="PS51898">
    <property type="entry name" value="TYR_RECOMBINASE"/>
    <property type="match status" value="1"/>
</dbReference>
<dbReference type="AlphaFoldDB" id="A0A480B3B0"/>
<evidence type="ECO:0000256" key="3">
    <source>
        <dbReference type="ARBA" id="ARBA00023125"/>
    </source>
</evidence>
<evidence type="ECO:0000256" key="5">
    <source>
        <dbReference type="PROSITE-ProRule" id="PRU01248"/>
    </source>
</evidence>
<dbReference type="Proteomes" id="UP000301751">
    <property type="component" value="Unassembled WGS sequence"/>
</dbReference>
<feature type="domain" description="Core-binding (CB)" evidence="8">
    <location>
        <begin position="352"/>
        <end position="455"/>
    </location>
</feature>
<accession>A0A480B3B0</accession>
<dbReference type="RefSeq" id="WP_228027264.1">
    <property type="nucleotide sequence ID" value="NZ_BJCL01000017.1"/>
</dbReference>
<feature type="region of interest" description="Disordered" evidence="6">
    <location>
        <begin position="1"/>
        <end position="45"/>
    </location>
</feature>